<feature type="transmembrane region" description="Helical" evidence="1">
    <location>
        <begin position="1086"/>
        <end position="1109"/>
    </location>
</feature>
<feature type="transmembrane region" description="Helical" evidence="1">
    <location>
        <begin position="1340"/>
        <end position="1361"/>
    </location>
</feature>
<comment type="caution">
    <text evidence="2">The sequence shown here is derived from an EMBL/GenBank/DDBJ whole genome shotgun (WGS) entry which is preliminary data.</text>
</comment>
<evidence type="ECO:0000256" key="1">
    <source>
        <dbReference type="SAM" id="Phobius"/>
    </source>
</evidence>
<dbReference type="PANTHER" id="PTHR11319">
    <property type="entry name" value="G PROTEIN-COUPLED RECEPTOR-RELATED"/>
    <property type="match status" value="1"/>
</dbReference>
<sequence length="1375" mass="155239">MVTKEVYVSRHFGNDSQFCGSIAEPCRTLARGIEIAGHNDRVLLDGTLTKSSPYNCTTGKPRRVLFEGNGSISIHVSLEITAMSSPAYVSCEKLLQFIGLPSRGKTMNVNISGIVFVNTSLKFVDSSVSFVHCSFLQAVNQIEITLAFQQTASLTVESSMFFNNAGCIRVELTRHTTNVAIKLNKVRFLQNSPFLEQEGGGISIYSKMQIEAKKVSVSLSCKNTVFSGNTGPLITNNANVSESNEVYQDVKFLRNYGLNRSAGESLYFSMAKSIVCIFDNFVSTGNTNSRCVEFRSYKVKLEVFNSLFGGHTLSSSGSGGVFLVRAKHSMNVIINESYFSGNKADNGGALALYSTEAIINLIVLKSNFTKNSAARYGGVLLVESKRRPVNFRAIHSTWLANRAEFCGSAVFIAPCSKTTVIVERCKFISNYVDRCYGNFVVNSTVGLIQVSHTEWRRNSQGIYVECNCIVNFTKVNVTGCKGRAFTIFSKKGTNTTVPMQLYFDQCLFRANKENDISISSENNYLELSLSLINFCEKKVIKGQGYSALAVVLVGDAALRSQILMDNIRIEDFVGAASVSLRLKGAENIITLKNSKFRSIKSYFSERYYTEVSPLSFIVPYDHFHHNICSRPYVSYQYRSSIIIENTSFVDNIGRMSGGVYGQNGNITIRYCTFENNFAIKSGGHIHVTDGTAAIQIENSYFRQSLEEKTFANETYVHDTSIYSESTGPLLLQKTLVATDLERSSYRLFVVTKAGAVIFEKFTSVKCAVGSALRLDNFSHFIIWPYDLQCKLKMTVLTLSCHQCPLNMYSLKRGEVTTLQGRSNTSFKPFSCRFCPNGANCSRNIFAKPNYWGYPDSSDRMQSLKFAHCPPSYCAPTTGRQITNLSVYNRCYGNRDGIMCGKCKNGYTETLFSKKCEQNVNCKDKWVLILVPIYVATIALLFIFEPPIIKILVRNTFWFRRTFPYMLEYQPLARRDNFSKGFTKIIFYFYQIASYLTLQSFTEMAREAPYLSFFIGLFNFQTRISQGGLGCPFPGLTVVTKELIHALVVIATLFAIQSILVLHFCFNKLMKRQPPTKARYYGATLRTLLLGYAVLANTSLKLLTCVPVLGERRLFFDGNIKCLAWWQYLFIVFIVAFLIPFVVVIHWGAMKLRRKRISVEHFIIACFFPLGFLLYWLLQKLLGWRYHNQVASESRQVILKILHDPFRSPTPGQTGTLYWQSVFIGRRFLLLSYQVFFPDPLLRLFCMEITCVLVITWHVATKPFRDWKANLLEAICLAVLVVIANINLVQAFFLSAGATPQGSVKSNLNILQQIEIFLLGAFPLFLALLLLFAVISQVLRLIVLIFKFLVHLFRKIFTFAIIRQIRARRQQYDSIN</sequence>
<evidence type="ECO:0000313" key="2">
    <source>
        <dbReference type="EMBL" id="CAH3021142.1"/>
    </source>
</evidence>
<dbReference type="EMBL" id="CALNXI010000170">
    <property type="protein sequence ID" value="CAH3021142.1"/>
    <property type="molecule type" value="Genomic_DNA"/>
</dbReference>
<feature type="transmembrane region" description="Helical" evidence="1">
    <location>
        <begin position="1158"/>
        <end position="1177"/>
    </location>
</feature>
<protein>
    <submittedName>
        <fullName evidence="2">Uncharacterized protein</fullName>
    </submittedName>
</protein>
<reference evidence="2 3" key="1">
    <citation type="submission" date="2022-05" db="EMBL/GenBank/DDBJ databases">
        <authorList>
            <consortium name="Genoscope - CEA"/>
            <person name="William W."/>
        </authorList>
    </citation>
    <scope>NUCLEOTIDE SEQUENCE [LARGE SCALE GENOMIC DNA]</scope>
</reference>
<accession>A0ABN8LYB4</accession>
<feature type="transmembrane region" description="Helical" evidence="1">
    <location>
        <begin position="1124"/>
        <end position="1146"/>
    </location>
</feature>
<evidence type="ECO:0000313" key="3">
    <source>
        <dbReference type="Proteomes" id="UP001159427"/>
    </source>
</evidence>
<keyword evidence="1" id="KW-0472">Membrane</keyword>
<feature type="transmembrane region" description="Helical" evidence="1">
    <location>
        <begin position="1315"/>
        <end position="1334"/>
    </location>
</feature>
<dbReference type="PANTHER" id="PTHR11319:SF35">
    <property type="entry name" value="OUTER MEMBRANE PROTEIN PMPC-RELATED"/>
    <property type="match status" value="1"/>
</dbReference>
<feature type="transmembrane region" description="Helical" evidence="1">
    <location>
        <begin position="1271"/>
        <end position="1294"/>
    </location>
</feature>
<feature type="transmembrane region" description="Helical" evidence="1">
    <location>
        <begin position="984"/>
        <end position="1001"/>
    </location>
</feature>
<keyword evidence="1" id="KW-0812">Transmembrane</keyword>
<dbReference type="SUPFAM" id="SSF51126">
    <property type="entry name" value="Pectin lyase-like"/>
    <property type="match status" value="2"/>
</dbReference>
<dbReference type="InterPro" id="IPR011050">
    <property type="entry name" value="Pectin_lyase_fold/virulence"/>
</dbReference>
<feature type="transmembrane region" description="Helical" evidence="1">
    <location>
        <begin position="1042"/>
        <end position="1065"/>
    </location>
</feature>
<organism evidence="2 3">
    <name type="scientific">Porites evermanni</name>
    <dbReference type="NCBI Taxonomy" id="104178"/>
    <lineage>
        <taxon>Eukaryota</taxon>
        <taxon>Metazoa</taxon>
        <taxon>Cnidaria</taxon>
        <taxon>Anthozoa</taxon>
        <taxon>Hexacorallia</taxon>
        <taxon>Scleractinia</taxon>
        <taxon>Fungiina</taxon>
        <taxon>Poritidae</taxon>
        <taxon>Porites</taxon>
    </lineage>
</organism>
<proteinExistence type="predicted"/>
<feature type="transmembrane region" description="Helical" evidence="1">
    <location>
        <begin position="925"/>
        <end position="943"/>
    </location>
</feature>
<feature type="transmembrane region" description="Helical" evidence="1">
    <location>
        <begin position="1240"/>
        <end position="1259"/>
    </location>
</feature>
<keyword evidence="3" id="KW-1185">Reference proteome</keyword>
<dbReference type="Proteomes" id="UP001159427">
    <property type="component" value="Unassembled WGS sequence"/>
</dbReference>
<keyword evidence="1" id="KW-1133">Transmembrane helix</keyword>
<name>A0ABN8LYB4_9CNID</name>
<gene>
    <name evidence="2" type="ORF">PEVE_00010040</name>
</gene>